<gene>
    <name evidence="2" type="ORF">HMPREF1318_2238</name>
</gene>
<keyword evidence="3" id="KW-1185">Reference proteome</keyword>
<dbReference type="PATRIC" id="fig|1125718.3.peg.2835"/>
<dbReference type="AlphaFoldDB" id="J1GTZ1"/>
<sequence>MASDPLRGLGTRRATAPSGGGRPPRPVRSVGSSDPLAARAAELHAKALEADAVAAQYRAERDELIDRLRADEPKRWSYTALAQALGCSRELIAQIVRRRR</sequence>
<name>J1GTZ1_9ACTO</name>
<dbReference type="eggNOG" id="ENOG5031AQ7">
    <property type="taxonomic scope" value="Bacteria"/>
</dbReference>
<organism evidence="2 3">
    <name type="scientific">Actinomyces massiliensis F0489</name>
    <dbReference type="NCBI Taxonomy" id="1125718"/>
    <lineage>
        <taxon>Bacteria</taxon>
        <taxon>Bacillati</taxon>
        <taxon>Actinomycetota</taxon>
        <taxon>Actinomycetes</taxon>
        <taxon>Actinomycetales</taxon>
        <taxon>Actinomycetaceae</taxon>
        <taxon>Actinomyces</taxon>
    </lineage>
</organism>
<accession>J1GTZ1</accession>
<feature type="region of interest" description="Disordered" evidence="1">
    <location>
        <begin position="1"/>
        <end position="35"/>
    </location>
</feature>
<dbReference type="EMBL" id="AKFT01000221">
    <property type="protein sequence ID" value="EJF36408.1"/>
    <property type="molecule type" value="Genomic_DNA"/>
</dbReference>
<evidence type="ECO:0000313" key="2">
    <source>
        <dbReference type="EMBL" id="EJF36408.1"/>
    </source>
</evidence>
<evidence type="ECO:0000256" key="1">
    <source>
        <dbReference type="SAM" id="MobiDB-lite"/>
    </source>
</evidence>
<comment type="caution">
    <text evidence="2">The sequence shown here is derived from an EMBL/GenBank/DDBJ whole genome shotgun (WGS) entry which is preliminary data.</text>
</comment>
<proteinExistence type="predicted"/>
<dbReference type="Proteomes" id="UP000002941">
    <property type="component" value="Unassembled WGS sequence"/>
</dbReference>
<evidence type="ECO:0000313" key="3">
    <source>
        <dbReference type="Proteomes" id="UP000002941"/>
    </source>
</evidence>
<reference evidence="2 3" key="1">
    <citation type="submission" date="2012-05" db="EMBL/GenBank/DDBJ databases">
        <authorList>
            <person name="Harkins D.M."/>
            <person name="Madupu R."/>
            <person name="Durkin A.S."/>
            <person name="Torralba M."/>
            <person name="Methe B."/>
            <person name="Sutton G.G."/>
            <person name="Nelson K.E."/>
        </authorList>
    </citation>
    <scope>NUCLEOTIDE SEQUENCE [LARGE SCALE GENOMIC DNA]</scope>
    <source>
        <strain evidence="2 3">F0489</strain>
    </source>
</reference>
<protein>
    <submittedName>
        <fullName evidence="2">Uncharacterized protein</fullName>
    </submittedName>
</protein>